<organism evidence="1 2">
    <name type="scientific">Solanum pinnatisectum</name>
    <name type="common">tansyleaf nightshade</name>
    <dbReference type="NCBI Taxonomy" id="50273"/>
    <lineage>
        <taxon>Eukaryota</taxon>
        <taxon>Viridiplantae</taxon>
        <taxon>Streptophyta</taxon>
        <taxon>Embryophyta</taxon>
        <taxon>Tracheophyta</taxon>
        <taxon>Spermatophyta</taxon>
        <taxon>Magnoliopsida</taxon>
        <taxon>eudicotyledons</taxon>
        <taxon>Gunneridae</taxon>
        <taxon>Pentapetalae</taxon>
        <taxon>asterids</taxon>
        <taxon>lamiids</taxon>
        <taxon>Solanales</taxon>
        <taxon>Solanaceae</taxon>
        <taxon>Solanoideae</taxon>
        <taxon>Solaneae</taxon>
        <taxon>Solanum</taxon>
    </lineage>
</organism>
<accession>A0AAV9L339</accession>
<dbReference type="Proteomes" id="UP001311915">
    <property type="component" value="Unassembled WGS sequence"/>
</dbReference>
<reference evidence="1 2" key="1">
    <citation type="submission" date="2023-10" db="EMBL/GenBank/DDBJ databases">
        <title>Genome-Wide Identification Analysis in wild type Solanum Pinnatisectum Reveals Some Genes Defensing Phytophthora Infestans.</title>
        <authorList>
            <person name="Sun C."/>
        </authorList>
    </citation>
    <scope>NUCLEOTIDE SEQUENCE [LARGE SCALE GENOMIC DNA]</scope>
    <source>
        <strain evidence="1">LQN</strain>
        <tissue evidence="1">Leaf</tissue>
    </source>
</reference>
<keyword evidence="2" id="KW-1185">Reference proteome</keyword>
<dbReference type="AlphaFoldDB" id="A0AAV9L339"/>
<dbReference type="EMBL" id="JAWPEI010000008">
    <property type="protein sequence ID" value="KAK4720145.1"/>
    <property type="molecule type" value="Genomic_DNA"/>
</dbReference>
<name>A0AAV9L339_9SOLN</name>
<sequence length="114" mass="12692">MAVINFVLHTFLRNFIGKSSVNDTRLGLLKLMNFHSGLGKNQPLENNNPIVQEPQNEIADVVIVFVQQNNFARLTAATAHFHHFSPKSSIDRGDKGTTMMNMDKNCCFSPAANC</sequence>
<evidence type="ECO:0000313" key="1">
    <source>
        <dbReference type="EMBL" id="KAK4720145.1"/>
    </source>
</evidence>
<comment type="caution">
    <text evidence="1">The sequence shown here is derived from an EMBL/GenBank/DDBJ whole genome shotgun (WGS) entry which is preliminary data.</text>
</comment>
<protein>
    <submittedName>
        <fullName evidence="1">Uncharacterized protein</fullName>
    </submittedName>
</protein>
<evidence type="ECO:0000313" key="2">
    <source>
        <dbReference type="Proteomes" id="UP001311915"/>
    </source>
</evidence>
<proteinExistence type="predicted"/>
<gene>
    <name evidence="1" type="ORF">R3W88_018483</name>
</gene>